<sequence length="358" mass="39546">MRIGYSMWGFLGAGVVDTPDGARSYRRSVVDGLRGAGHDVVFLQRNRDRNEASDPVPDFRWDDGLPPLDALVLEWRWRLPGRNDTPCGSVGHTCDLHRQTQLVEHYTRTAGTPTLLWDLDRQLQPDDPVRDLPNVVVADFALRQEPGVVSLPCPVPDVLLDTADPAALAALNRPTDLVYVGNRYDRDPAFDKYFAPAARQLAHEVAGKWTGVEHWPHVRFTGRVAYPDVVRIHRRSLATVLLMPYRYASVAAMSSRLFEAVTAGCVPLATAELASADVFVPPQLQVTGGAEVVERVQWLRRIQGTAEHVAVLAQCLQRLEPFRASRQAAALDQLLRHIPTPARAAGITRLASGPATRS</sequence>
<dbReference type="SUPFAM" id="SSF53756">
    <property type="entry name" value="UDP-Glycosyltransferase/glycogen phosphorylase"/>
    <property type="match status" value="1"/>
</dbReference>
<evidence type="ECO:0008006" key="3">
    <source>
        <dbReference type="Google" id="ProtNLM"/>
    </source>
</evidence>
<dbReference type="RefSeq" id="WP_229834815.1">
    <property type="nucleotide sequence ID" value="NZ_BMPI01000010.1"/>
</dbReference>
<reference evidence="1" key="2">
    <citation type="submission" date="2020-09" db="EMBL/GenBank/DDBJ databases">
        <authorList>
            <person name="Sun Q."/>
            <person name="Ohkuma M."/>
        </authorList>
    </citation>
    <scope>NUCLEOTIDE SEQUENCE</scope>
    <source>
        <strain evidence="1">JCM 19831</strain>
    </source>
</reference>
<proteinExistence type="predicted"/>
<evidence type="ECO:0000313" key="2">
    <source>
        <dbReference type="Proteomes" id="UP000642070"/>
    </source>
</evidence>
<accession>A0A917TH94</accession>
<dbReference type="AlphaFoldDB" id="A0A917TH94"/>
<dbReference type="Proteomes" id="UP000642070">
    <property type="component" value="Unassembled WGS sequence"/>
</dbReference>
<gene>
    <name evidence="1" type="ORF">GCM10007977_025710</name>
</gene>
<evidence type="ECO:0000313" key="1">
    <source>
        <dbReference type="EMBL" id="GGM23362.1"/>
    </source>
</evidence>
<name>A0A917TH94_9ACTN</name>
<dbReference type="EMBL" id="BMPI01000010">
    <property type="protein sequence ID" value="GGM23362.1"/>
    <property type="molecule type" value="Genomic_DNA"/>
</dbReference>
<keyword evidence="2" id="KW-1185">Reference proteome</keyword>
<protein>
    <recommendedName>
        <fullName evidence="3">Glycosyltransferase</fullName>
    </recommendedName>
</protein>
<comment type="caution">
    <text evidence="1">The sequence shown here is derived from an EMBL/GenBank/DDBJ whole genome shotgun (WGS) entry which is preliminary data.</text>
</comment>
<reference evidence="1" key="1">
    <citation type="journal article" date="2014" name="Int. J. Syst. Evol. Microbiol.">
        <title>Complete genome sequence of Corynebacterium casei LMG S-19264T (=DSM 44701T), isolated from a smear-ripened cheese.</title>
        <authorList>
            <consortium name="US DOE Joint Genome Institute (JGI-PGF)"/>
            <person name="Walter F."/>
            <person name="Albersmeier A."/>
            <person name="Kalinowski J."/>
            <person name="Ruckert C."/>
        </authorList>
    </citation>
    <scope>NUCLEOTIDE SEQUENCE</scope>
    <source>
        <strain evidence="1">JCM 19831</strain>
    </source>
</reference>
<organism evidence="1 2">
    <name type="scientific">Dactylosporangium sucinum</name>
    <dbReference type="NCBI Taxonomy" id="1424081"/>
    <lineage>
        <taxon>Bacteria</taxon>
        <taxon>Bacillati</taxon>
        <taxon>Actinomycetota</taxon>
        <taxon>Actinomycetes</taxon>
        <taxon>Micromonosporales</taxon>
        <taxon>Micromonosporaceae</taxon>
        <taxon>Dactylosporangium</taxon>
    </lineage>
</organism>
<dbReference type="Gene3D" id="3.40.50.2000">
    <property type="entry name" value="Glycogen Phosphorylase B"/>
    <property type="match status" value="1"/>
</dbReference>